<dbReference type="Gene3D" id="3.10.450.50">
    <property type="match status" value="1"/>
</dbReference>
<accession>A0A3E0VTC1</accession>
<organism evidence="2 3">
    <name type="scientific">Subtercola boreus</name>
    <dbReference type="NCBI Taxonomy" id="120213"/>
    <lineage>
        <taxon>Bacteria</taxon>
        <taxon>Bacillati</taxon>
        <taxon>Actinomycetota</taxon>
        <taxon>Actinomycetes</taxon>
        <taxon>Micrococcales</taxon>
        <taxon>Microbacteriaceae</taxon>
        <taxon>Subtercola</taxon>
    </lineage>
</organism>
<dbReference type="SUPFAM" id="SSF54427">
    <property type="entry name" value="NTF2-like"/>
    <property type="match status" value="1"/>
</dbReference>
<gene>
    <name evidence="2" type="ORF">B7R21_09715</name>
</gene>
<dbReference type="OrthoDB" id="129343at2"/>
<dbReference type="Proteomes" id="UP000256709">
    <property type="component" value="Unassembled WGS sequence"/>
</dbReference>
<sequence>MTSNRAAFEMFCDLFYTQKRVRAAFDFLVSPDYLQHNPGLPDGPEPAIVGLTPKFDASPDSRFDIQRIIVDGDLAMVHVRASGPGRADMAVADIYRFENSRIVEHWDVLQPVPESPVSAHPMF</sequence>
<evidence type="ECO:0000313" key="3">
    <source>
        <dbReference type="Proteomes" id="UP000256709"/>
    </source>
</evidence>
<dbReference type="Pfam" id="PF12680">
    <property type="entry name" value="SnoaL_2"/>
    <property type="match status" value="1"/>
</dbReference>
<dbReference type="RefSeq" id="WP_116283058.1">
    <property type="nucleotide sequence ID" value="NZ_NBXA01000021.1"/>
</dbReference>
<reference evidence="2 3" key="1">
    <citation type="submission" date="2017-04" db="EMBL/GenBank/DDBJ databases">
        <title>Comparative genome analysis of Subtercola boreus.</title>
        <authorList>
            <person name="Cho Y.-J."/>
            <person name="Cho A."/>
            <person name="Kim O.-S."/>
            <person name="Lee J.-I."/>
        </authorList>
    </citation>
    <scope>NUCLEOTIDE SEQUENCE [LARGE SCALE GENOMIC DNA]</scope>
    <source>
        <strain evidence="2 3">P27444</strain>
    </source>
</reference>
<evidence type="ECO:0000313" key="2">
    <source>
        <dbReference type="EMBL" id="RFA12613.1"/>
    </source>
</evidence>
<feature type="domain" description="SnoaL-like" evidence="1">
    <location>
        <begin position="23"/>
        <end position="105"/>
    </location>
</feature>
<dbReference type="InterPro" id="IPR032710">
    <property type="entry name" value="NTF2-like_dom_sf"/>
</dbReference>
<dbReference type="InterPro" id="IPR037401">
    <property type="entry name" value="SnoaL-like"/>
</dbReference>
<proteinExistence type="predicted"/>
<protein>
    <recommendedName>
        <fullName evidence="1">SnoaL-like domain-containing protein</fullName>
    </recommendedName>
</protein>
<evidence type="ECO:0000259" key="1">
    <source>
        <dbReference type="Pfam" id="PF12680"/>
    </source>
</evidence>
<name>A0A3E0VTC1_9MICO</name>
<dbReference type="AlphaFoldDB" id="A0A3E0VTC1"/>
<comment type="caution">
    <text evidence="2">The sequence shown here is derived from an EMBL/GenBank/DDBJ whole genome shotgun (WGS) entry which is preliminary data.</text>
</comment>
<dbReference type="EMBL" id="NBXA01000021">
    <property type="protein sequence ID" value="RFA12613.1"/>
    <property type="molecule type" value="Genomic_DNA"/>
</dbReference>